<comment type="subcellular location">
    <subcellularLocation>
        <location evidence="1">Membrane</location>
        <topology evidence="1">Multi-pass membrane protein</topology>
    </subcellularLocation>
</comment>
<keyword evidence="3 5" id="KW-1133">Transmembrane helix</keyword>
<accession>X6MIF0</accession>
<sequence length="343" mass="38919">MCLNKGLAMYLSSKMTAGSMKGSIFNMILSTVGGGMLSLAYGVKQVGLVPGLLLLIFSCWLSYFTNDLLLLTTQHMPKGQTLSFLNLSRHCSPVWGERLAKFTQGMLIVQMFGQFISYEVAFGGLLDLVWTVVVNDSFVSFQHSYVYCIIQIHNATRHITITKKKTSIYVYAILIFTWGVIYPLSLLRQMSALRYTSLFGMMCSLYLGLVILIEYFILCNGEEIDLDSNSIHTCFWKGNFHLPNDAIANYDDMWSFIKRLLVSIPLFVFAYTSQQFMLPIYSELKKPSRQRMQKVLQRSSYIVVFIYICASGFGYLTFLGMCLCPSPPLPSLAFFLSHKVKSH</sequence>
<evidence type="ECO:0000313" key="7">
    <source>
        <dbReference type="EMBL" id="ETO13222.1"/>
    </source>
</evidence>
<feature type="transmembrane region" description="Helical" evidence="5">
    <location>
        <begin position="301"/>
        <end position="321"/>
    </location>
</feature>
<feature type="transmembrane region" description="Helical" evidence="5">
    <location>
        <begin position="168"/>
        <end position="186"/>
    </location>
</feature>
<protein>
    <recommendedName>
        <fullName evidence="6">Amino acid transporter transmembrane domain-containing protein</fullName>
    </recommendedName>
</protein>
<feature type="domain" description="Amino acid transporter transmembrane" evidence="6">
    <location>
        <begin position="18"/>
        <end position="318"/>
    </location>
</feature>
<dbReference type="OMA" id="FIYICAS"/>
<evidence type="ECO:0000256" key="3">
    <source>
        <dbReference type="ARBA" id="ARBA00022989"/>
    </source>
</evidence>
<evidence type="ECO:0000259" key="6">
    <source>
        <dbReference type="Pfam" id="PF01490"/>
    </source>
</evidence>
<dbReference type="GO" id="GO:0016020">
    <property type="term" value="C:membrane"/>
    <property type="evidence" value="ECO:0007669"/>
    <property type="project" value="UniProtKB-SubCell"/>
</dbReference>
<dbReference type="Proteomes" id="UP000023152">
    <property type="component" value="Unassembled WGS sequence"/>
</dbReference>
<reference evidence="7 8" key="1">
    <citation type="journal article" date="2013" name="Curr. Biol.">
        <title>The Genome of the Foraminiferan Reticulomyxa filosa.</title>
        <authorList>
            <person name="Glockner G."/>
            <person name="Hulsmann N."/>
            <person name="Schleicher M."/>
            <person name="Noegel A.A."/>
            <person name="Eichinger L."/>
            <person name="Gallinger C."/>
            <person name="Pawlowski J."/>
            <person name="Sierra R."/>
            <person name="Euteneuer U."/>
            <person name="Pillet L."/>
            <person name="Moustafa A."/>
            <person name="Platzer M."/>
            <person name="Groth M."/>
            <person name="Szafranski K."/>
            <person name="Schliwa M."/>
        </authorList>
    </citation>
    <scope>NUCLEOTIDE SEQUENCE [LARGE SCALE GENOMIC DNA]</scope>
</reference>
<feature type="transmembrane region" description="Helical" evidence="5">
    <location>
        <begin position="115"/>
        <end position="133"/>
    </location>
</feature>
<name>X6MIF0_RETFI</name>
<dbReference type="OrthoDB" id="290476at2759"/>
<evidence type="ECO:0000256" key="5">
    <source>
        <dbReference type="SAM" id="Phobius"/>
    </source>
</evidence>
<dbReference type="PANTHER" id="PTHR22950:SF702">
    <property type="entry name" value="AMINO ACID TRANSPORTER PROTEIN"/>
    <property type="match status" value="1"/>
</dbReference>
<dbReference type="Pfam" id="PF01490">
    <property type="entry name" value="Aa_trans"/>
    <property type="match status" value="1"/>
</dbReference>
<feature type="transmembrane region" description="Helical" evidence="5">
    <location>
        <begin position="260"/>
        <end position="281"/>
    </location>
</feature>
<dbReference type="AlphaFoldDB" id="X6MIF0"/>
<evidence type="ECO:0000256" key="2">
    <source>
        <dbReference type="ARBA" id="ARBA00022692"/>
    </source>
</evidence>
<proteinExistence type="predicted"/>
<gene>
    <name evidence="7" type="ORF">RFI_24153</name>
</gene>
<dbReference type="PANTHER" id="PTHR22950">
    <property type="entry name" value="AMINO ACID TRANSPORTER"/>
    <property type="match status" value="1"/>
</dbReference>
<feature type="transmembrane region" description="Helical" evidence="5">
    <location>
        <begin position="49"/>
        <end position="71"/>
    </location>
</feature>
<organism evidence="7 8">
    <name type="scientific">Reticulomyxa filosa</name>
    <dbReference type="NCBI Taxonomy" id="46433"/>
    <lineage>
        <taxon>Eukaryota</taxon>
        <taxon>Sar</taxon>
        <taxon>Rhizaria</taxon>
        <taxon>Retaria</taxon>
        <taxon>Foraminifera</taxon>
        <taxon>Monothalamids</taxon>
        <taxon>Reticulomyxidae</taxon>
        <taxon>Reticulomyxa</taxon>
    </lineage>
</organism>
<dbReference type="EMBL" id="ASPP01020734">
    <property type="protein sequence ID" value="ETO13222.1"/>
    <property type="molecule type" value="Genomic_DNA"/>
</dbReference>
<dbReference type="InterPro" id="IPR013057">
    <property type="entry name" value="AA_transpt_TM"/>
</dbReference>
<keyword evidence="4 5" id="KW-0472">Membrane</keyword>
<feature type="transmembrane region" description="Helical" evidence="5">
    <location>
        <begin position="198"/>
        <end position="218"/>
    </location>
</feature>
<feature type="transmembrane region" description="Helical" evidence="5">
    <location>
        <begin position="24"/>
        <end position="43"/>
    </location>
</feature>
<evidence type="ECO:0000313" key="8">
    <source>
        <dbReference type="Proteomes" id="UP000023152"/>
    </source>
</evidence>
<comment type="caution">
    <text evidence="7">The sequence shown here is derived from an EMBL/GenBank/DDBJ whole genome shotgun (WGS) entry which is preliminary data.</text>
</comment>
<evidence type="ECO:0000256" key="1">
    <source>
        <dbReference type="ARBA" id="ARBA00004141"/>
    </source>
</evidence>
<keyword evidence="8" id="KW-1185">Reference proteome</keyword>
<evidence type="ECO:0000256" key="4">
    <source>
        <dbReference type="ARBA" id="ARBA00023136"/>
    </source>
</evidence>
<keyword evidence="2 5" id="KW-0812">Transmembrane</keyword>
<dbReference type="GO" id="GO:0015179">
    <property type="term" value="F:L-amino acid transmembrane transporter activity"/>
    <property type="evidence" value="ECO:0007669"/>
    <property type="project" value="TreeGrafter"/>
</dbReference>